<dbReference type="CDD" id="cd17763">
    <property type="entry name" value="UP_hUPP-like"/>
    <property type="match status" value="1"/>
</dbReference>
<evidence type="ECO:0000256" key="5">
    <source>
        <dbReference type="ARBA" id="ARBA00022806"/>
    </source>
</evidence>
<feature type="domain" description="MCM C-terminal AAA(+) ATPase" evidence="10">
    <location>
        <begin position="465"/>
        <end position="667"/>
    </location>
</feature>
<keyword evidence="5 11" id="KW-0347">Helicase</keyword>
<dbReference type="GO" id="GO:0016787">
    <property type="term" value="F:hydrolase activity"/>
    <property type="evidence" value="ECO:0007669"/>
    <property type="project" value="UniProtKB-KW"/>
</dbReference>
<feature type="binding site" evidence="8">
    <location>
        <begin position="1097"/>
        <end position="1100"/>
    </location>
    <ligand>
        <name>phosphate</name>
        <dbReference type="ChEBI" id="CHEBI:43474"/>
    </ligand>
</feature>
<feature type="non-terminal residue" evidence="11">
    <location>
        <position position="1268"/>
    </location>
</feature>
<evidence type="ECO:0000256" key="4">
    <source>
        <dbReference type="ARBA" id="ARBA00022741"/>
    </source>
</evidence>
<dbReference type="InterPro" id="IPR018525">
    <property type="entry name" value="MCM_CS"/>
</dbReference>
<dbReference type="GO" id="GO:0003697">
    <property type="term" value="F:single-stranded DNA binding"/>
    <property type="evidence" value="ECO:0007669"/>
    <property type="project" value="TreeGrafter"/>
</dbReference>
<dbReference type="GO" id="GO:0009116">
    <property type="term" value="P:nucleoside metabolic process"/>
    <property type="evidence" value="ECO:0007669"/>
    <property type="project" value="InterPro"/>
</dbReference>
<feature type="binding site" evidence="8">
    <location>
        <position position="1178"/>
    </location>
    <ligand>
        <name>substrate</name>
    </ligand>
</feature>
<dbReference type="Proteomes" id="UP000054826">
    <property type="component" value="Unassembled WGS sequence"/>
</dbReference>
<protein>
    <recommendedName>
        <fullName evidence="2">DNA helicase</fullName>
        <ecNumber evidence="2">3.6.4.12</ecNumber>
    </recommendedName>
</protein>
<name>A0A0V1K6J5_TRIPS</name>
<dbReference type="SUPFAM" id="SSF50249">
    <property type="entry name" value="Nucleic acid-binding proteins"/>
    <property type="match status" value="1"/>
</dbReference>
<dbReference type="GO" id="GO:0005737">
    <property type="term" value="C:cytoplasm"/>
    <property type="evidence" value="ECO:0007669"/>
    <property type="project" value="InterPro"/>
</dbReference>
<dbReference type="PANTHER" id="PTHR11630:SF48">
    <property type="entry name" value="DNA HELICASE MCM9"/>
    <property type="match status" value="1"/>
</dbReference>
<evidence type="ECO:0000256" key="8">
    <source>
        <dbReference type="PIRSR" id="PIRSR610059-50"/>
    </source>
</evidence>
<keyword evidence="7 9" id="KW-0238">DNA-binding</keyword>
<dbReference type="NCBIfam" id="TIGR01719">
    <property type="entry name" value="euk_UDPppase"/>
    <property type="match status" value="1"/>
</dbReference>
<dbReference type="Gene3D" id="2.40.50.140">
    <property type="entry name" value="Nucleic acid-binding proteins"/>
    <property type="match status" value="1"/>
</dbReference>
<evidence type="ECO:0000256" key="6">
    <source>
        <dbReference type="ARBA" id="ARBA00022840"/>
    </source>
</evidence>
<dbReference type="Gene3D" id="3.40.50.1580">
    <property type="entry name" value="Nucleoside phosphorylase domain"/>
    <property type="match status" value="1"/>
</dbReference>
<dbReference type="SMART" id="SM00350">
    <property type="entry name" value="MCM"/>
    <property type="match status" value="1"/>
</dbReference>
<comment type="similarity">
    <text evidence="1">Belongs to the PNP/UDP phosphorylase family.</text>
</comment>
<accession>A0A0V1K6J5</accession>
<dbReference type="PRINTS" id="PR01657">
    <property type="entry name" value="MCMFAMILY"/>
</dbReference>
<dbReference type="GO" id="GO:0005634">
    <property type="term" value="C:nucleus"/>
    <property type="evidence" value="ECO:0007669"/>
    <property type="project" value="UniProtKB-SubCell"/>
</dbReference>
<evidence type="ECO:0000259" key="10">
    <source>
        <dbReference type="PROSITE" id="PS50051"/>
    </source>
</evidence>
<dbReference type="GO" id="GO:0009166">
    <property type="term" value="P:nucleotide catabolic process"/>
    <property type="evidence" value="ECO:0007669"/>
    <property type="project" value="InterPro"/>
</dbReference>
<keyword evidence="6 9" id="KW-0067">ATP-binding</keyword>
<dbReference type="Gene3D" id="3.40.50.300">
    <property type="entry name" value="P-loop containing nucleotide triphosphate hydrolases"/>
    <property type="match status" value="1"/>
</dbReference>
<dbReference type="Pfam" id="PF01048">
    <property type="entry name" value="PNP_UDP_1"/>
    <property type="match status" value="1"/>
</dbReference>
<dbReference type="InterPro" id="IPR046857">
    <property type="entry name" value="Gemin6_Sm-like_dom"/>
</dbReference>
<proteinExistence type="inferred from homology"/>
<comment type="caution">
    <text evidence="11">The sequence shown here is derived from an EMBL/GenBank/DDBJ whole genome shotgun (WGS) entry which is preliminary data.</text>
</comment>
<dbReference type="GO" id="GO:0004850">
    <property type="term" value="F:uridine phosphorylase activity"/>
    <property type="evidence" value="ECO:0007669"/>
    <property type="project" value="InterPro"/>
</dbReference>
<dbReference type="InterPro" id="IPR033762">
    <property type="entry name" value="MCM_OB"/>
</dbReference>
<dbReference type="Gene3D" id="2.20.28.10">
    <property type="match status" value="1"/>
</dbReference>
<organism evidence="11 12">
    <name type="scientific">Trichinella pseudospiralis</name>
    <name type="common">Parasitic roundworm</name>
    <dbReference type="NCBI Taxonomy" id="6337"/>
    <lineage>
        <taxon>Eukaryota</taxon>
        <taxon>Metazoa</taxon>
        <taxon>Ecdysozoa</taxon>
        <taxon>Nematoda</taxon>
        <taxon>Enoplea</taxon>
        <taxon>Dorylaimia</taxon>
        <taxon>Trichinellida</taxon>
        <taxon>Trichinellidae</taxon>
        <taxon>Trichinella</taxon>
    </lineage>
</organism>
<dbReference type="EC" id="3.6.4.12" evidence="2"/>
<feature type="binding site" evidence="8">
    <location>
        <position position="1053"/>
    </location>
    <ligand>
        <name>phosphate</name>
        <dbReference type="ChEBI" id="CHEBI:43474"/>
    </ligand>
</feature>
<dbReference type="Pfam" id="PF06372">
    <property type="entry name" value="Gemin6"/>
    <property type="match status" value="1"/>
</dbReference>
<evidence type="ECO:0000256" key="9">
    <source>
        <dbReference type="RuleBase" id="RU004070"/>
    </source>
</evidence>
<dbReference type="Gene3D" id="2.30.30.100">
    <property type="match status" value="1"/>
</dbReference>
<sequence length="1268" mass="142539">MAVLNEMQKTHRNYDSELKTNMMKQKLLIKHVNTMLPQYITIVLNQIILGFISMIELSLDDISNIIGKKVKLVAEENHTYTGIVQSVDPITFSFVLVDQSDVSNEHMKVYLVNGRAIVSMEISPDELSEDVTLVNEKKIYEDFLNAFSFVYCKCQTIKKQPIMSIAEEHLADIFIGKTYWIYYLSTYCKLHLLEYCFNELELIISQHAGKKNLVTFYIETKLVHDIVWRKPNLAILYFRKALDSILMQMAKTKVAKEAVHFRLMAHQSNAPFHRQKSEMDSLLGCLITLKGAITKVSQLRLIQTRKEMKCRRCGYKFFYDASFDQCYRLTNPKSCPSPVGCGSTKFEDIITAGSPPITFCRRYQEVKLHDVNNLSNSGPLSESVVVALEEELVDSCRLGEVVLITGILCRRCQPLKKLQEPRFQIVLRATHVASAPKSQNLELAHDAIEEFKEFWSNYKQTPIVGRNVILSNFCPGMYQMYLVKLAVLLVIIGGVSRRSESGTMLRGDCHLLLIGDPGTGKSQFLKYAAKLASNSVYTTGIGTTNAGLTCSAVKEEGDWQLEAGALPLADGGICCIDEFSTMRETEKDAIREAMEQQTVSVAKAGLVTKLNCKCSIIAACNFKETVGSRSATVDCNLSSPLMSRFDVILYLRQSSDKEWCPKICAHLLYEQLASASASFRQSSVDSNPSASSLFWTFDKIKTYIKVVKSIEPSISEGAEKVLTQYFMKQRSNVNREEGLTTVRMLDSLIRLAQAHARLMFRDVVTVQDALIATIFIELTLKDLSLLVTPDPLQSVFPSDPEADYKQFEMLMLEVLGLDGQLNGADSRGDCSIKISTLKDDSKQSFKFEQCNYSEVVSDVKRENCDSVESNQLQSCSSTNPANVAFDWGKTQSSGKISGEQLQHDSMISFDDNSDASSINWTETESQFAKKDDNNSYNLNSILEKGKPELFFTVINQIVGAFELFQSFNWYLIFDLRTEHFKILCAMSAVSTKLFHFGISTETFDFCKIFHDIKYVCCGGSQKRIVNLARHLADRFPINKPYGFMPENLCKSDRYVMFKVGPVLCVNHGVGQGSVSIMLNELLKLLKLANCTDVIIIRIGTCGGLGLAKGTVVISDSVVNGLLEEHYEMHILGKIHLKPTKLNKTLGSKLLNIAEELNYTAVIGKTLSVNDFYEGKQARVDGALCDFTFEEKIKFLNKAYNSGVKNIEMESSCFAAFCCRAGIKAAIICVTLLDRLEGDVLNPNDPFSEWEKRPVEIISRYIEKEYFQI</sequence>
<evidence type="ECO:0000256" key="1">
    <source>
        <dbReference type="ARBA" id="ARBA00010456"/>
    </source>
</evidence>
<dbReference type="InterPro" id="IPR010059">
    <property type="entry name" value="Uridine_phosphorylase_euk"/>
</dbReference>
<evidence type="ECO:0000313" key="11">
    <source>
        <dbReference type="EMBL" id="KRZ42616.1"/>
    </source>
</evidence>
<dbReference type="SUPFAM" id="SSF53167">
    <property type="entry name" value="Purine and uridine phosphorylases"/>
    <property type="match status" value="1"/>
</dbReference>
<dbReference type="PANTHER" id="PTHR11630">
    <property type="entry name" value="DNA REPLICATION LICENSING FACTOR MCM FAMILY MEMBER"/>
    <property type="match status" value="1"/>
</dbReference>
<dbReference type="AlphaFoldDB" id="A0A0V1K6J5"/>
<keyword evidence="3" id="KW-0235">DNA replication</keyword>
<reference evidence="11 12" key="1">
    <citation type="submission" date="2015-01" db="EMBL/GenBank/DDBJ databases">
        <title>Evolution of Trichinella species and genotypes.</title>
        <authorList>
            <person name="Korhonen P.K."/>
            <person name="Edoardo P."/>
            <person name="Giuseppe L.R."/>
            <person name="Gasser R.B."/>
        </authorList>
    </citation>
    <scope>NUCLEOTIDE SEQUENCE [LARGE SCALE GENOMIC DNA]</scope>
    <source>
        <strain evidence="11">ISS176</strain>
    </source>
</reference>
<dbReference type="PROSITE" id="PS50051">
    <property type="entry name" value="MCM_2"/>
    <property type="match status" value="1"/>
</dbReference>
<dbReference type="CDD" id="cd11676">
    <property type="entry name" value="Gemin6"/>
    <property type="match status" value="1"/>
</dbReference>
<dbReference type="GO" id="GO:0000724">
    <property type="term" value="P:double-strand break repair via homologous recombination"/>
    <property type="evidence" value="ECO:0007669"/>
    <property type="project" value="TreeGrafter"/>
</dbReference>
<evidence type="ECO:0000313" key="12">
    <source>
        <dbReference type="Proteomes" id="UP000054826"/>
    </source>
</evidence>
<dbReference type="GO" id="GO:0042555">
    <property type="term" value="C:MCM complex"/>
    <property type="evidence" value="ECO:0007669"/>
    <property type="project" value="TreeGrafter"/>
</dbReference>
<dbReference type="EMBL" id="JYDV01000013">
    <property type="protein sequence ID" value="KRZ42616.1"/>
    <property type="molecule type" value="Genomic_DNA"/>
</dbReference>
<evidence type="ECO:0000256" key="2">
    <source>
        <dbReference type="ARBA" id="ARBA00012551"/>
    </source>
</evidence>
<keyword evidence="4 9" id="KW-0547">Nucleotide-binding</keyword>
<dbReference type="PROSITE" id="PS00847">
    <property type="entry name" value="MCM_1"/>
    <property type="match status" value="1"/>
</dbReference>
<dbReference type="SUPFAM" id="SSF52540">
    <property type="entry name" value="P-loop containing nucleoside triphosphate hydrolases"/>
    <property type="match status" value="1"/>
</dbReference>
<feature type="binding site" evidence="8">
    <location>
        <position position="1176"/>
    </location>
    <ligand>
        <name>substrate</name>
    </ligand>
</feature>
<dbReference type="GO" id="GO:0005524">
    <property type="term" value="F:ATP binding"/>
    <property type="evidence" value="ECO:0007669"/>
    <property type="project" value="UniProtKB-KW"/>
</dbReference>
<evidence type="ECO:0000256" key="7">
    <source>
        <dbReference type="ARBA" id="ARBA00023125"/>
    </source>
</evidence>
<dbReference type="Pfam" id="PF00493">
    <property type="entry name" value="MCM"/>
    <property type="match status" value="1"/>
</dbReference>
<dbReference type="InterPro" id="IPR035994">
    <property type="entry name" value="Nucleoside_phosphorylase_sf"/>
</dbReference>
<dbReference type="InterPro" id="IPR000845">
    <property type="entry name" value="Nucleoside_phosphorylase_d"/>
</dbReference>
<dbReference type="InterPro" id="IPR031327">
    <property type="entry name" value="MCM"/>
</dbReference>
<keyword evidence="5 11" id="KW-0378">Hydrolase</keyword>
<evidence type="ECO:0000256" key="3">
    <source>
        <dbReference type="ARBA" id="ARBA00022705"/>
    </source>
</evidence>
<dbReference type="InterPro" id="IPR027417">
    <property type="entry name" value="P-loop_NTPase"/>
</dbReference>
<comment type="similarity">
    <text evidence="9">Belongs to the MCM family.</text>
</comment>
<dbReference type="GO" id="GO:0006260">
    <property type="term" value="P:DNA replication"/>
    <property type="evidence" value="ECO:0007669"/>
    <property type="project" value="InterPro"/>
</dbReference>
<gene>
    <name evidence="11" type="primary">Mcm9</name>
    <name evidence="11" type="ORF">T4C_4591</name>
</gene>
<dbReference type="InterPro" id="IPR041562">
    <property type="entry name" value="MCM_lid"/>
</dbReference>
<dbReference type="GO" id="GO:0017116">
    <property type="term" value="F:single-stranded DNA helicase activity"/>
    <property type="evidence" value="ECO:0007669"/>
    <property type="project" value="TreeGrafter"/>
</dbReference>
<dbReference type="Pfam" id="PF17855">
    <property type="entry name" value="MCM_lid"/>
    <property type="match status" value="1"/>
</dbReference>
<dbReference type="InterPro" id="IPR001208">
    <property type="entry name" value="MCM_dom"/>
</dbReference>
<dbReference type="InterPro" id="IPR012340">
    <property type="entry name" value="NA-bd_OB-fold"/>
</dbReference>
<dbReference type="Pfam" id="PF17207">
    <property type="entry name" value="MCM_OB"/>
    <property type="match status" value="1"/>
</dbReference>